<dbReference type="EMBL" id="CAMPGE010002747">
    <property type="protein sequence ID" value="CAI2361559.1"/>
    <property type="molecule type" value="Genomic_DNA"/>
</dbReference>
<feature type="region of interest" description="Disordered" evidence="1">
    <location>
        <begin position="387"/>
        <end position="412"/>
    </location>
</feature>
<gene>
    <name evidence="2" type="ORF">ECRASSUSDP1_LOCUS2870</name>
</gene>
<reference evidence="2" key="1">
    <citation type="submission" date="2023-07" db="EMBL/GenBank/DDBJ databases">
        <authorList>
            <consortium name="AG Swart"/>
            <person name="Singh M."/>
            <person name="Singh A."/>
            <person name="Seah K."/>
            <person name="Emmerich C."/>
        </authorList>
    </citation>
    <scope>NUCLEOTIDE SEQUENCE</scope>
    <source>
        <strain evidence="2">DP1</strain>
    </source>
</reference>
<evidence type="ECO:0000313" key="3">
    <source>
        <dbReference type="Proteomes" id="UP001295684"/>
    </source>
</evidence>
<dbReference type="AlphaFoldDB" id="A0AAD1X5I6"/>
<feature type="compositionally biased region" description="Basic residues" evidence="1">
    <location>
        <begin position="389"/>
        <end position="401"/>
    </location>
</feature>
<comment type="caution">
    <text evidence="2">The sequence shown here is derived from an EMBL/GenBank/DDBJ whole genome shotgun (WGS) entry which is preliminary data.</text>
</comment>
<organism evidence="2 3">
    <name type="scientific">Euplotes crassus</name>
    <dbReference type="NCBI Taxonomy" id="5936"/>
    <lineage>
        <taxon>Eukaryota</taxon>
        <taxon>Sar</taxon>
        <taxon>Alveolata</taxon>
        <taxon>Ciliophora</taxon>
        <taxon>Intramacronucleata</taxon>
        <taxon>Spirotrichea</taxon>
        <taxon>Hypotrichia</taxon>
        <taxon>Euplotida</taxon>
        <taxon>Euplotidae</taxon>
        <taxon>Moneuplotes</taxon>
    </lineage>
</organism>
<evidence type="ECO:0000256" key="1">
    <source>
        <dbReference type="SAM" id="MobiDB-lite"/>
    </source>
</evidence>
<keyword evidence="3" id="KW-1185">Reference proteome</keyword>
<protein>
    <submittedName>
        <fullName evidence="2">Uncharacterized protein</fullName>
    </submittedName>
</protein>
<proteinExistence type="predicted"/>
<evidence type="ECO:0000313" key="2">
    <source>
        <dbReference type="EMBL" id="CAI2361559.1"/>
    </source>
</evidence>
<dbReference type="Proteomes" id="UP001295684">
    <property type="component" value="Unassembled WGS sequence"/>
</dbReference>
<name>A0AAD1X5I6_EUPCR</name>
<accession>A0AAD1X5I6</accession>
<sequence length="433" mass="50673">MINISGINSIEKAYTVDVPLLSTENKNVRFRVNSMLNQHYIQTILVKIWKCMLDVVYKKDVNTKLIKNATINLEAYLMFFPLFEKAMGEFYCNEYYIAKPEIYGLKTINFSRFSFDLISLCGEKLLEITNDEFQTFLRKLFQTLTFTQNSRIKLISLSDINSPWLSQDNPGHEPSSKSLNLSIPLSSSKLISKCVEGRKDNKDELHEDNQIYSVSMHYDRIQKRLREKVAKIKLIEERKRKIKPFIIPQHLVQNQRVKGEKPSFDLNVLNSTINHDRSYVTRRRQKIDHSKDYFSLTARRKFPINLSTEISTISIKKIAADPSINTLKSPKYYPQTSKRCHTKTSSFSFQARRIKNLKNSSLKTRFKISQKPKFQKLFHFSKLSDPQKHLKMPSKPTKPKKPMIGAQSLHKSPPYTKLDFDLLTFQKYHPEFP</sequence>